<keyword evidence="10" id="KW-1185">Reference proteome</keyword>
<keyword evidence="2 7" id="KW-0808">Transferase</keyword>
<feature type="active site" evidence="7">
    <location>
        <position position="20"/>
    </location>
</feature>
<evidence type="ECO:0000313" key="10">
    <source>
        <dbReference type="Proteomes" id="UP001432180"/>
    </source>
</evidence>
<comment type="pathway">
    <text evidence="7">Isoprenoid biosynthesis; isopentenyl diphosphate biosynthesis via DXP pathway; isopentenyl diphosphate from 1-deoxy-D-xylulose 5-phosphate: step 3/6.</text>
</comment>
<gene>
    <name evidence="7 9" type="primary">ispE</name>
    <name evidence="9" type="ORF">Thiowin_01677</name>
</gene>
<dbReference type="SUPFAM" id="SSF55060">
    <property type="entry name" value="GHMP Kinase, C-terminal domain"/>
    <property type="match status" value="1"/>
</dbReference>
<reference evidence="9 10" key="1">
    <citation type="journal article" date="2023" name="Microorganisms">
        <title>Thiorhodovibrio frisius and Trv. litoralis spp. nov., Two Novel Members from a Clade of Fastidious Purple Sulfur Bacteria That Exhibit Unique Red-Shifted Light-Harvesting Capabilities.</title>
        <authorList>
            <person name="Methner A."/>
            <person name="Kuzyk S.B."/>
            <person name="Petersen J."/>
            <person name="Bauer S."/>
            <person name="Brinkmann H."/>
            <person name="Sichau K."/>
            <person name="Wanner G."/>
            <person name="Wolf J."/>
            <person name="Neumann-Schaal M."/>
            <person name="Henke P."/>
            <person name="Tank M."/>
            <person name="Sproer C."/>
            <person name="Bunk B."/>
            <person name="Overmann J."/>
        </authorList>
    </citation>
    <scope>NUCLEOTIDE SEQUENCE [LARGE SCALE GENOMIC DNA]</scope>
    <source>
        <strain evidence="9 10">DSM 6702</strain>
    </source>
</reference>
<comment type="function">
    <text evidence="7">Catalyzes the phosphorylation of the position 2 hydroxy group of 4-diphosphocytidyl-2C-methyl-D-erythritol.</text>
</comment>
<dbReference type="GO" id="GO:0050515">
    <property type="term" value="F:4-(cytidine 5'-diphospho)-2-C-methyl-D-erythritol kinase activity"/>
    <property type="evidence" value="ECO:0007669"/>
    <property type="project" value="UniProtKB-EC"/>
</dbReference>
<evidence type="ECO:0000259" key="8">
    <source>
        <dbReference type="Pfam" id="PF00288"/>
    </source>
</evidence>
<evidence type="ECO:0000256" key="2">
    <source>
        <dbReference type="ARBA" id="ARBA00022679"/>
    </source>
</evidence>
<feature type="domain" description="GHMP kinase N-terminal" evidence="8">
    <location>
        <begin position="76"/>
        <end position="150"/>
    </location>
</feature>
<evidence type="ECO:0000256" key="3">
    <source>
        <dbReference type="ARBA" id="ARBA00022741"/>
    </source>
</evidence>
<keyword evidence="4 7" id="KW-0418">Kinase</keyword>
<dbReference type="PANTHER" id="PTHR43527:SF2">
    <property type="entry name" value="4-DIPHOSPHOCYTIDYL-2-C-METHYL-D-ERYTHRITOL KINASE, CHLOROPLASTIC"/>
    <property type="match status" value="1"/>
</dbReference>
<feature type="active site" evidence="7">
    <location>
        <position position="145"/>
    </location>
</feature>
<dbReference type="InterPro" id="IPR020568">
    <property type="entry name" value="Ribosomal_Su5_D2-typ_SF"/>
</dbReference>
<feature type="binding site" evidence="7">
    <location>
        <begin position="103"/>
        <end position="113"/>
    </location>
    <ligand>
        <name>ATP</name>
        <dbReference type="ChEBI" id="CHEBI:30616"/>
    </ligand>
</feature>
<evidence type="ECO:0000313" key="9">
    <source>
        <dbReference type="EMBL" id="WPL16708.1"/>
    </source>
</evidence>
<keyword evidence="6 7" id="KW-0414">Isoprene biosynthesis</keyword>
<comment type="similarity">
    <text evidence="7">Belongs to the GHMP kinase family. IspE subfamily.</text>
</comment>
<keyword evidence="3 7" id="KW-0547">Nucleotide-binding</keyword>
<protein>
    <recommendedName>
        <fullName evidence="1 7">4-diphosphocytidyl-2-C-methyl-D-erythritol kinase</fullName>
        <shortName evidence="7">CMK</shortName>
        <ecNumber evidence="7">2.7.1.148</ecNumber>
    </recommendedName>
    <alternativeName>
        <fullName evidence="7">4-(cytidine-5'-diphospho)-2-C-methyl-D-erythritol kinase</fullName>
    </alternativeName>
</protein>
<evidence type="ECO:0000256" key="7">
    <source>
        <dbReference type="HAMAP-Rule" id="MF_00061"/>
    </source>
</evidence>
<accession>A0ABZ0S8S9</accession>
<evidence type="ECO:0000256" key="4">
    <source>
        <dbReference type="ARBA" id="ARBA00022777"/>
    </source>
</evidence>
<name>A0ABZ0S8S9_9GAMM</name>
<dbReference type="InterPro" id="IPR004424">
    <property type="entry name" value="IspE"/>
</dbReference>
<sequence>MSMDFAPRQAADGAWLAPAKLNLTLRIVGRRADGYHLLQSVFQFIDRCDRLFFEPRDDGQVRRVQGAKDVPEERDLVVRAARLLQRQTGCQNGVDIRVDKQLPMGGGLGGGSSDAATTLHALNQLWDLELGIDQLAALGLELGADVPVFVRARAAWAEGVGEQLEPVALPEPWYLVLVPPCQVSTAAVFSDPDLTRDSAPITIAGFVGGDDRNDCLPVVLRRYAPVAEAFRWLDARAKARLTGTGCCLFAAFDDQARAEQLRAEAPVAWSAFVAKGCNHSPLMRTP</sequence>
<dbReference type="Gene3D" id="3.30.230.10">
    <property type="match status" value="1"/>
</dbReference>
<dbReference type="Gene3D" id="3.30.70.890">
    <property type="entry name" value="GHMP kinase, C-terminal domain"/>
    <property type="match status" value="1"/>
</dbReference>
<dbReference type="PIRSF" id="PIRSF010376">
    <property type="entry name" value="IspE"/>
    <property type="match status" value="1"/>
</dbReference>
<dbReference type="InterPro" id="IPR006204">
    <property type="entry name" value="GHMP_kinase_N_dom"/>
</dbReference>
<keyword evidence="5 7" id="KW-0067">ATP-binding</keyword>
<dbReference type="SUPFAM" id="SSF54211">
    <property type="entry name" value="Ribosomal protein S5 domain 2-like"/>
    <property type="match status" value="1"/>
</dbReference>
<dbReference type="InterPro" id="IPR014721">
    <property type="entry name" value="Ribsml_uS5_D2-typ_fold_subgr"/>
</dbReference>
<evidence type="ECO:0000256" key="6">
    <source>
        <dbReference type="ARBA" id="ARBA00023229"/>
    </source>
</evidence>
<dbReference type="Pfam" id="PF00288">
    <property type="entry name" value="GHMP_kinases_N"/>
    <property type="match status" value="1"/>
</dbReference>
<dbReference type="EMBL" id="CP121472">
    <property type="protein sequence ID" value="WPL16708.1"/>
    <property type="molecule type" value="Genomic_DNA"/>
</dbReference>
<evidence type="ECO:0000256" key="1">
    <source>
        <dbReference type="ARBA" id="ARBA00017473"/>
    </source>
</evidence>
<evidence type="ECO:0000256" key="5">
    <source>
        <dbReference type="ARBA" id="ARBA00022840"/>
    </source>
</evidence>
<dbReference type="HAMAP" id="MF_00061">
    <property type="entry name" value="IspE"/>
    <property type="match status" value="1"/>
</dbReference>
<dbReference type="InterPro" id="IPR036554">
    <property type="entry name" value="GHMP_kinase_C_sf"/>
</dbReference>
<dbReference type="EC" id="2.7.1.148" evidence="7"/>
<dbReference type="NCBIfam" id="TIGR00154">
    <property type="entry name" value="ispE"/>
    <property type="match status" value="1"/>
</dbReference>
<comment type="catalytic activity">
    <reaction evidence="7">
        <text>4-CDP-2-C-methyl-D-erythritol + ATP = 4-CDP-2-C-methyl-D-erythritol 2-phosphate + ADP + H(+)</text>
        <dbReference type="Rhea" id="RHEA:18437"/>
        <dbReference type="ChEBI" id="CHEBI:15378"/>
        <dbReference type="ChEBI" id="CHEBI:30616"/>
        <dbReference type="ChEBI" id="CHEBI:57823"/>
        <dbReference type="ChEBI" id="CHEBI:57919"/>
        <dbReference type="ChEBI" id="CHEBI:456216"/>
        <dbReference type="EC" id="2.7.1.148"/>
    </reaction>
</comment>
<dbReference type="Proteomes" id="UP001432180">
    <property type="component" value="Chromosome"/>
</dbReference>
<dbReference type="PANTHER" id="PTHR43527">
    <property type="entry name" value="4-DIPHOSPHOCYTIDYL-2-C-METHYL-D-ERYTHRITOL KINASE, CHLOROPLASTIC"/>
    <property type="match status" value="1"/>
</dbReference>
<proteinExistence type="inferred from homology"/>
<organism evidence="9 10">
    <name type="scientific">Thiorhodovibrio winogradskyi</name>
    <dbReference type="NCBI Taxonomy" id="77007"/>
    <lineage>
        <taxon>Bacteria</taxon>
        <taxon>Pseudomonadati</taxon>
        <taxon>Pseudomonadota</taxon>
        <taxon>Gammaproteobacteria</taxon>
        <taxon>Chromatiales</taxon>
        <taxon>Chromatiaceae</taxon>
        <taxon>Thiorhodovibrio</taxon>
    </lineage>
</organism>